<accession>A0AAE0IY95</accession>
<dbReference type="Proteomes" id="UP001286456">
    <property type="component" value="Unassembled WGS sequence"/>
</dbReference>
<keyword evidence="2" id="KW-1133">Transmembrane helix</keyword>
<evidence type="ECO:0000256" key="2">
    <source>
        <dbReference type="SAM" id="Phobius"/>
    </source>
</evidence>
<sequence length="173" mass="19070">MYKISKPRTLRSQQKKTANAALAYFVSNLGGSCSIPYSNYFRRRSTYLFADGSKRCSECIERKVSCDSNDFASSLIRSVDEVKSIEEEEEALLNRLLTLRKRKRAARSRAEGLFQRGSQQVEEERSAQAAAPSPSFSWLDPSLADLPQTPAVPADPGSAGKTVEISQGNSANI</sequence>
<organism evidence="3 4">
    <name type="scientific">Cercophora scortea</name>
    <dbReference type="NCBI Taxonomy" id="314031"/>
    <lineage>
        <taxon>Eukaryota</taxon>
        <taxon>Fungi</taxon>
        <taxon>Dikarya</taxon>
        <taxon>Ascomycota</taxon>
        <taxon>Pezizomycotina</taxon>
        <taxon>Sordariomycetes</taxon>
        <taxon>Sordariomycetidae</taxon>
        <taxon>Sordariales</taxon>
        <taxon>Lasiosphaeriaceae</taxon>
        <taxon>Cercophora</taxon>
    </lineage>
</organism>
<gene>
    <name evidence="3" type="ORF">B0T19DRAFT_126620</name>
</gene>
<reference evidence="3" key="2">
    <citation type="submission" date="2023-06" db="EMBL/GenBank/DDBJ databases">
        <authorList>
            <consortium name="Lawrence Berkeley National Laboratory"/>
            <person name="Haridas S."/>
            <person name="Hensen N."/>
            <person name="Bonometti L."/>
            <person name="Westerberg I."/>
            <person name="Brannstrom I.O."/>
            <person name="Guillou S."/>
            <person name="Cros-Aarteil S."/>
            <person name="Calhoun S."/>
            <person name="Kuo A."/>
            <person name="Mondo S."/>
            <person name="Pangilinan J."/>
            <person name="Riley R."/>
            <person name="Labutti K."/>
            <person name="Andreopoulos B."/>
            <person name="Lipzen A."/>
            <person name="Chen C."/>
            <person name="Yanf M."/>
            <person name="Daum C."/>
            <person name="Ng V."/>
            <person name="Clum A."/>
            <person name="Steindorff A."/>
            <person name="Ohm R."/>
            <person name="Martin F."/>
            <person name="Silar P."/>
            <person name="Natvig D."/>
            <person name="Lalanne C."/>
            <person name="Gautier V."/>
            <person name="Ament-Velasquez S.L."/>
            <person name="Kruys A."/>
            <person name="Hutchinson M.I."/>
            <person name="Powell A.J."/>
            <person name="Barry K."/>
            <person name="Miller A.N."/>
            <person name="Grigoriev I.V."/>
            <person name="Debuchy R."/>
            <person name="Gladieux P."/>
            <person name="Thoren M.H."/>
            <person name="Johannesson H."/>
        </authorList>
    </citation>
    <scope>NUCLEOTIDE SEQUENCE</scope>
    <source>
        <strain evidence="3">SMH4131-1</strain>
    </source>
</reference>
<comment type="caution">
    <text evidence="3">The sequence shown here is derived from an EMBL/GenBank/DDBJ whole genome shotgun (WGS) entry which is preliminary data.</text>
</comment>
<feature type="compositionally biased region" description="Low complexity" evidence="1">
    <location>
        <begin position="127"/>
        <end position="137"/>
    </location>
</feature>
<dbReference type="PROSITE" id="PS51257">
    <property type="entry name" value="PROKAR_LIPOPROTEIN"/>
    <property type="match status" value="1"/>
</dbReference>
<proteinExistence type="predicted"/>
<evidence type="ECO:0000313" key="4">
    <source>
        <dbReference type="Proteomes" id="UP001286456"/>
    </source>
</evidence>
<dbReference type="EMBL" id="JAUEPO010000002">
    <property type="protein sequence ID" value="KAK3333463.1"/>
    <property type="molecule type" value="Genomic_DNA"/>
</dbReference>
<keyword evidence="2" id="KW-0472">Membrane</keyword>
<protein>
    <submittedName>
        <fullName evidence="3">Uncharacterized protein</fullName>
    </submittedName>
</protein>
<evidence type="ECO:0000313" key="3">
    <source>
        <dbReference type="EMBL" id="KAK3333463.1"/>
    </source>
</evidence>
<reference evidence="3" key="1">
    <citation type="journal article" date="2023" name="Mol. Phylogenet. Evol.">
        <title>Genome-scale phylogeny and comparative genomics of the fungal order Sordariales.</title>
        <authorList>
            <person name="Hensen N."/>
            <person name="Bonometti L."/>
            <person name="Westerberg I."/>
            <person name="Brannstrom I.O."/>
            <person name="Guillou S."/>
            <person name="Cros-Aarteil S."/>
            <person name="Calhoun S."/>
            <person name="Haridas S."/>
            <person name="Kuo A."/>
            <person name="Mondo S."/>
            <person name="Pangilinan J."/>
            <person name="Riley R."/>
            <person name="LaButti K."/>
            <person name="Andreopoulos B."/>
            <person name="Lipzen A."/>
            <person name="Chen C."/>
            <person name="Yan M."/>
            <person name="Daum C."/>
            <person name="Ng V."/>
            <person name="Clum A."/>
            <person name="Steindorff A."/>
            <person name="Ohm R.A."/>
            <person name="Martin F."/>
            <person name="Silar P."/>
            <person name="Natvig D.O."/>
            <person name="Lalanne C."/>
            <person name="Gautier V."/>
            <person name="Ament-Velasquez S.L."/>
            <person name="Kruys A."/>
            <person name="Hutchinson M.I."/>
            <person name="Powell A.J."/>
            <person name="Barry K."/>
            <person name="Miller A.N."/>
            <person name="Grigoriev I.V."/>
            <person name="Debuchy R."/>
            <person name="Gladieux P."/>
            <person name="Hiltunen Thoren M."/>
            <person name="Johannesson H."/>
        </authorList>
    </citation>
    <scope>NUCLEOTIDE SEQUENCE</scope>
    <source>
        <strain evidence="3">SMH4131-1</strain>
    </source>
</reference>
<evidence type="ECO:0000256" key="1">
    <source>
        <dbReference type="SAM" id="MobiDB-lite"/>
    </source>
</evidence>
<name>A0AAE0IY95_9PEZI</name>
<feature type="region of interest" description="Disordered" evidence="1">
    <location>
        <begin position="109"/>
        <end position="173"/>
    </location>
</feature>
<keyword evidence="4" id="KW-1185">Reference proteome</keyword>
<dbReference type="AlphaFoldDB" id="A0AAE0IY95"/>
<keyword evidence="2" id="KW-0812">Transmembrane</keyword>
<feature type="transmembrane region" description="Helical" evidence="2">
    <location>
        <begin position="21"/>
        <end position="40"/>
    </location>
</feature>
<feature type="compositionally biased region" description="Polar residues" evidence="1">
    <location>
        <begin position="164"/>
        <end position="173"/>
    </location>
</feature>